<dbReference type="InterPro" id="IPR018060">
    <property type="entry name" value="HTH_AraC"/>
</dbReference>
<accession>A0ABU2HSV4</accession>
<dbReference type="InterPro" id="IPR009057">
    <property type="entry name" value="Homeodomain-like_sf"/>
</dbReference>
<protein>
    <submittedName>
        <fullName evidence="6">Helix-turn-helix transcriptional regulator</fullName>
    </submittedName>
</protein>
<feature type="region of interest" description="Disordered" evidence="4">
    <location>
        <begin position="28"/>
        <end position="49"/>
    </location>
</feature>
<evidence type="ECO:0000256" key="1">
    <source>
        <dbReference type="ARBA" id="ARBA00023015"/>
    </source>
</evidence>
<dbReference type="InterPro" id="IPR011051">
    <property type="entry name" value="RmlC_Cupin_sf"/>
</dbReference>
<dbReference type="EMBL" id="JAVQLW010000001">
    <property type="protein sequence ID" value="MDS9468123.1"/>
    <property type="molecule type" value="Genomic_DNA"/>
</dbReference>
<dbReference type="SUPFAM" id="SSF51182">
    <property type="entry name" value="RmlC-like cupins"/>
    <property type="match status" value="1"/>
</dbReference>
<dbReference type="SMART" id="SM00342">
    <property type="entry name" value="HTH_ARAC"/>
    <property type="match status" value="1"/>
</dbReference>
<dbReference type="PANTHER" id="PTHR46796">
    <property type="entry name" value="HTH-TYPE TRANSCRIPTIONAL ACTIVATOR RHAS-RELATED"/>
    <property type="match status" value="1"/>
</dbReference>
<evidence type="ECO:0000313" key="6">
    <source>
        <dbReference type="EMBL" id="MDS9468123.1"/>
    </source>
</evidence>
<proteinExistence type="predicted"/>
<dbReference type="Pfam" id="PF02311">
    <property type="entry name" value="AraC_binding"/>
    <property type="match status" value="1"/>
</dbReference>
<name>A0ABU2HSV4_9RHOB</name>
<keyword evidence="1" id="KW-0805">Transcription regulation</keyword>
<dbReference type="SUPFAM" id="SSF46689">
    <property type="entry name" value="Homeodomain-like"/>
    <property type="match status" value="1"/>
</dbReference>
<dbReference type="Proteomes" id="UP001269144">
    <property type="component" value="Unassembled WGS sequence"/>
</dbReference>
<evidence type="ECO:0000313" key="7">
    <source>
        <dbReference type="Proteomes" id="UP001269144"/>
    </source>
</evidence>
<reference evidence="7" key="1">
    <citation type="submission" date="2023-07" db="EMBL/GenBank/DDBJ databases">
        <title>Paracoccus sp. MBLB3053 whole genome sequence.</title>
        <authorList>
            <person name="Hwang C.Y."/>
            <person name="Cho E.-S."/>
            <person name="Seo M.-J."/>
        </authorList>
    </citation>
    <scope>NUCLEOTIDE SEQUENCE [LARGE SCALE GENOMIC DNA]</scope>
    <source>
        <strain evidence="7">MBLB3053</strain>
    </source>
</reference>
<keyword evidence="2" id="KW-0238">DNA-binding</keyword>
<feature type="domain" description="HTH araC/xylS-type" evidence="5">
    <location>
        <begin position="248"/>
        <end position="346"/>
    </location>
</feature>
<comment type="caution">
    <text evidence="6">The sequence shown here is derived from an EMBL/GenBank/DDBJ whole genome shotgun (WGS) entry which is preliminary data.</text>
</comment>
<dbReference type="PROSITE" id="PS01124">
    <property type="entry name" value="HTH_ARAC_FAMILY_2"/>
    <property type="match status" value="1"/>
</dbReference>
<evidence type="ECO:0000256" key="2">
    <source>
        <dbReference type="ARBA" id="ARBA00023125"/>
    </source>
</evidence>
<dbReference type="InterPro" id="IPR050204">
    <property type="entry name" value="AraC_XylS_family_regulators"/>
</dbReference>
<dbReference type="RefSeq" id="WP_311160292.1">
    <property type="nucleotide sequence ID" value="NZ_JAVQLW010000001.1"/>
</dbReference>
<keyword evidence="3" id="KW-0804">Transcription</keyword>
<keyword evidence="7" id="KW-1185">Reference proteome</keyword>
<evidence type="ECO:0000256" key="3">
    <source>
        <dbReference type="ARBA" id="ARBA00023163"/>
    </source>
</evidence>
<evidence type="ECO:0000259" key="5">
    <source>
        <dbReference type="PROSITE" id="PS01124"/>
    </source>
</evidence>
<evidence type="ECO:0000256" key="4">
    <source>
        <dbReference type="SAM" id="MobiDB-lite"/>
    </source>
</evidence>
<dbReference type="InterPro" id="IPR003313">
    <property type="entry name" value="AraC-bd"/>
</dbReference>
<sequence>MIHSLRPQQNPDVPHEAATRERLATAAINAPRVQEPPRMDPRLPQPVELGEDTDSKARIRVFSSGKPEALPRPAPGDGLRLMPLEGFFWSGPLLGRHEGLACAAAPRVRGDHVIILVTEGGCSIDLPKKRHLVSAGRIAFIPAGTAFSTKPPPGVRGWALLVPVQLAQGLPDPLPHGFRCGFPNPADRPLLEPAIVSLGQGSPRSSIETKATAFQIGLLTLALSRIVGVPEVQDSHARRLDEARQLTERFLSVAAENLAQGWTIAELAGKLECTVAHLDQSCHDSRGRSALELLYDLRLQRAAALLRGSDMSFEHIALELGYSGLGHFLRTFAASTGRTPESFRTDGHSAVLGD</sequence>
<organism evidence="6 7">
    <name type="scientific">Paracoccus aurantius</name>
    <dbReference type="NCBI Taxonomy" id="3073814"/>
    <lineage>
        <taxon>Bacteria</taxon>
        <taxon>Pseudomonadati</taxon>
        <taxon>Pseudomonadota</taxon>
        <taxon>Alphaproteobacteria</taxon>
        <taxon>Rhodobacterales</taxon>
        <taxon>Paracoccaceae</taxon>
        <taxon>Paracoccus</taxon>
    </lineage>
</organism>
<gene>
    <name evidence="6" type="ORF">RGQ15_11150</name>
</gene>
<dbReference type="Gene3D" id="1.10.10.60">
    <property type="entry name" value="Homeodomain-like"/>
    <property type="match status" value="1"/>
</dbReference>
<dbReference type="Pfam" id="PF12833">
    <property type="entry name" value="HTH_18"/>
    <property type="match status" value="1"/>
</dbReference>